<dbReference type="SUPFAM" id="SSF141072">
    <property type="entry name" value="CalX-like"/>
    <property type="match status" value="1"/>
</dbReference>
<proteinExistence type="predicted"/>
<accession>A0A2P9AVE6</accession>
<evidence type="ECO:0008006" key="3">
    <source>
        <dbReference type="Google" id="ProtNLM"/>
    </source>
</evidence>
<evidence type="ECO:0000313" key="2">
    <source>
        <dbReference type="Proteomes" id="UP000245698"/>
    </source>
</evidence>
<dbReference type="RefSeq" id="WP_133254884.1">
    <property type="nucleotide sequence ID" value="NZ_FUIG01000070.1"/>
</dbReference>
<dbReference type="InterPro" id="IPR038081">
    <property type="entry name" value="CalX-like_sf"/>
</dbReference>
<evidence type="ECO:0000313" key="1">
    <source>
        <dbReference type="EMBL" id="SJM35131.1"/>
    </source>
</evidence>
<dbReference type="Gene3D" id="2.60.40.2030">
    <property type="match status" value="1"/>
</dbReference>
<dbReference type="Proteomes" id="UP000245698">
    <property type="component" value="Unassembled WGS sequence"/>
</dbReference>
<dbReference type="SUPFAM" id="SSF51120">
    <property type="entry name" value="beta-Roll"/>
    <property type="match status" value="1"/>
</dbReference>
<organism evidence="1 2">
    <name type="scientific">Mesorhizobium delmotii</name>
    <dbReference type="NCBI Taxonomy" id="1631247"/>
    <lineage>
        <taxon>Bacteria</taxon>
        <taxon>Pseudomonadati</taxon>
        <taxon>Pseudomonadota</taxon>
        <taxon>Alphaproteobacteria</taxon>
        <taxon>Hyphomicrobiales</taxon>
        <taxon>Phyllobacteriaceae</taxon>
        <taxon>Mesorhizobium</taxon>
    </lineage>
</organism>
<gene>
    <name evidence="1" type="ORF">BQ8482_60142</name>
</gene>
<name>A0A2P9AVE6_9HYPH</name>
<protein>
    <recommendedName>
        <fullName evidence="3">Hemolysin-type calcium-binding region</fullName>
    </recommendedName>
</protein>
<dbReference type="EMBL" id="FUIG01000070">
    <property type="protein sequence ID" value="SJM35131.1"/>
    <property type="molecule type" value="Genomic_DNA"/>
</dbReference>
<keyword evidence="2" id="KW-1185">Reference proteome</keyword>
<dbReference type="InterPro" id="IPR011049">
    <property type="entry name" value="Serralysin-like_metalloprot_C"/>
</dbReference>
<sequence length="939" mass="98802">MGVYNATYTQPEGGTTHLHVDDEDIESYSYSAHTEDGTAEAGKDYTEATYSGSGTAPVNIDVGSLDDDVWEGPKPETFFIKGSADIVSEDDDGNLVSEHWTGTLTFEIDDHEDKPKISIGSVLSEGSPVALEISATHPCTEPYTIHVHIDDSAAPFEQTDFNVEMPAFETQAHITLVPKLDQFPVEPSSYTISATADAFGESLDVSSGQVDLSGIVVSITASKEHVEEGSNGTGETLTYTIDRTGPTDKALVVNYRFEDTFFSAGGSERARATVDLHGVFNPQDNIIIEAGSKSVDLKFETFGDNVPELNVPVGISMVASPKYSIGTGIATITIDNDDGGQTFDNTMRGVFKSVIDAAYPSHAALPSNEKAFISESWGAVLDIRDAYPHLLSLRDADYYLQEIKFLQDAPILKAPLDAFFSAILALGYDLDKAAGTKIYETLMGNDNPNNPQTPAGGAAFALRGIVDFFTDGWKAYLPASTFAATGVQGYEVTALDAPADNFSFPSFDTILIRSSATVFPLATFNSPLGQLVRVDDFPAVMPGKSLLVDLDGGPATLSDVSEILVAGIKSGDYHLEAGDDTFVAFAGSHHVDAGTGSDQIALGDGGGEARGGAGDDLIFGGKGVDVAIFEGGRSDYKASLESDGFIAIADSRPLAPDGTDRILGVDFLRFADGAFSVADLFPTSTCPVIDRPGTQDGSASTNDTLTAPAYHNTFFVSEEGVSGKDRITNFGKDDVFASSKALFDSNGDGIITFGTNKVLDLDGPDAGLDTVSFDGLDAKKGLRFLGEGCEDVFVYATATVRPKGALEGKLGDDALAGDNPDAKANTFFFDTALDLNLGHDKITNFGGKDILVTTTKLFDSNNDGKIGFGSNHLLDLSGGVGGPGDPGLPGEVDNVDIKNATGNAVTTLEFDGQVDHSGVNYYVYSGIGSAAGLGDLLFA</sequence>
<reference evidence="2" key="1">
    <citation type="submission" date="2016-12" db="EMBL/GenBank/DDBJ databases">
        <authorList>
            <person name="Brunel B."/>
        </authorList>
    </citation>
    <scope>NUCLEOTIDE SEQUENCE [LARGE SCALE GENOMIC DNA]</scope>
</reference>
<dbReference type="AlphaFoldDB" id="A0A2P9AVE6"/>